<accession>A0A1M5SWH7</accession>
<dbReference type="OrthoDB" id="1449578at2"/>
<evidence type="ECO:0000313" key="2">
    <source>
        <dbReference type="EMBL" id="SHH42859.1"/>
    </source>
</evidence>
<keyword evidence="1" id="KW-1133">Transmembrane helix</keyword>
<proteinExistence type="predicted"/>
<keyword evidence="1" id="KW-0812">Transmembrane</keyword>
<dbReference type="STRING" id="1089305.SAMN05444148_1995"/>
<feature type="transmembrane region" description="Helical" evidence="1">
    <location>
        <begin position="25"/>
        <end position="51"/>
    </location>
</feature>
<dbReference type="RefSeq" id="WP_073086002.1">
    <property type="nucleotide sequence ID" value="NZ_FQWS01000002.1"/>
</dbReference>
<name>A0A1M5SWH7_9FLAO</name>
<organism evidence="2 3">
    <name type="scientific">Winogradskyella jejuensis</name>
    <dbReference type="NCBI Taxonomy" id="1089305"/>
    <lineage>
        <taxon>Bacteria</taxon>
        <taxon>Pseudomonadati</taxon>
        <taxon>Bacteroidota</taxon>
        <taxon>Flavobacteriia</taxon>
        <taxon>Flavobacteriales</taxon>
        <taxon>Flavobacteriaceae</taxon>
        <taxon>Winogradskyella</taxon>
    </lineage>
</organism>
<protein>
    <submittedName>
        <fullName evidence="2">Uncharacterized protein</fullName>
    </submittedName>
</protein>
<sequence>MLGILILIFIGRHFYKLAEKYNKNAWLFAILGIVAYYVGTLLAGVILGVLMEIFSWNIDFENNYGLGIIALPFGIGMSFLFYSILKPNWKEQYERNLDNELYRSKALTPSSEEE</sequence>
<evidence type="ECO:0000313" key="3">
    <source>
        <dbReference type="Proteomes" id="UP000184522"/>
    </source>
</evidence>
<gene>
    <name evidence="2" type="ORF">SAMN05444148_1995</name>
</gene>
<feature type="transmembrane region" description="Helical" evidence="1">
    <location>
        <begin position="63"/>
        <end position="85"/>
    </location>
</feature>
<keyword evidence="1" id="KW-0472">Membrane</keyword>
<dbReference type="AlphaFoldDB" id="A0A1M5SWH7"/>
<dbReference type="EMBL" id="FQWS01000002">
    <property type="protein sequence ID" value="SHH42859.1"/>
    <property type="molecule type" value="Genomic_DNA"/>
</dbReference>
<keyword evidence="3" id="KW-1185">Reference proteome</keyword>
<dbReference type="Proteomes" id="UP000184522">
    <property type="component" value="Unassembled WGS sequence"/>
</dbReference>
<evidence type="ECO:0000256" key="1">
    <source>
        <dbReference type="SAM" id="Phobius"/>
    </source>
</evidence>
<reference evidence="3" key="1">
    <citation type="submission" date="2016-11" db="EMBL/GenBank/DDBJ databases">
        <authorList>
            <person name="Varghese N."/>
            <person name="Submissions S."/>
        </authorList>
    </citation>
    <scope>NUCLEOTIDE SEQUENCE [LARGE SCALE GENOMIC DNA]</scope>
    <source>
        <strain evidence="3">DSM 25330</strain>
    </source>
</reference>